<dbReference type="STRING" id="40148.A0A0D9ZVK1"/>
<name>A0A0D9ZVK1_9ORYZ</name>
<accession>A0A0D9ZVK1</accession>
<dbReference type="Proteomes" id="UP000026961">
    <property type="component" value="Chromosome 5"/>
</dbReference>
<proteinExistence type="predicted"/>
<evidence type="ECO:0000256" key="1">
    <source>
        <dbReference type="SAM" id="MobiDB-lite"/>
    </source>
</evidence>
<reference evidence="2" key="1">
    <citation type="submission" date="2015-04" db="UniProtKB">
        <authorList>
            <consortium name="EnsemblPlants"/>
        </authorList>
    </citation>
    <scope>IDENTIFICATION</scope>
</reference>
<evidence type="ECO:0000313" key="3">
    <source>
        <dbReference type="Proteomes" id="UP000026961"/>
    </source>
</evidence>
<organism evidence="2">
    <name type="scientific">Oryza glumipatula</name>
    <dbReference type="NCBI Taxonomy" id="40148"/>
    <lineage>
        <taxon>Eukaryota</taxon>
        <taxon>Viridiplantae</taxon>
        <taxon>Streptophyta</taxon>
        <taxon>Embryophyta</taxon>
        <taxon>Tracheophyta</taxon>
        <taxon>Spermatophyta</taxon>
        <taxon>Magnoliopsida</taxon>
        <taxon>Liliopsida</taxon>
        <taxon>Poales</taxon>
        <taxon>Poaceae</taxon>
        <taxon>BOP clade</taxon>
        <taxon>Oryzoideae</taxon>
        <taxon>Oryzeae</taxon>
        <taxon>Oryzinae</taxon>
        <taxon>Oryza</taxon>
    </lineage>
</organism>
<dbReference type="Gramene" id="OGLUM05G07070.1">
    <property type="protein sequence ID" value="OGLUM05G07070.1"/>
    <property type="gene ID" value="OGLUM05G07070"/>
</dbReference>
<dbReference type="AlphaFoldDB" id="A0A0D9ZVK1"/>
<feature type="compositionally biased region" description="Low complexity" evidence="1">
    <location>
        <begin position="43"/>
        <end position="60"/>
    </location>
</feature>
<reference evidence="2" key="2">
    <citation type="submission" date="2018-05" db="EMBL/GenBank/DDBJ databases">
        <title>OgluRS3 (Oryza glumaepatula Reference Sequence Version 3).</title>
        <authorList>
            <person name="Zhang J."/>
            <person name="Kudrna D."/>
            <person name="Lee S."/>
            <person name="Talag J."/>
            <person name="Welchert J."/>
            <person name="Wing R.A."/>
        </authorList>
    </citation>
    <scope>NUCLEOTIDE SEQUENCE [LARGE SCALE GENOMIC DNA]</scope>
</reference>
<evidence type="ECO:0000313" key="2">
    <source>
        <dbReference type="EnsemblPlants" id="OGLUM05G07070.1"/>
    </source>
</evidence>
<keyword evidence="3" id="KW-1185">Reference proteome</keyword>
<feature type="region of interest" description="Disordered" evidence="1">
    <location>
        <begin position="18"/>
        <end position="86"/>
    </location>
</feature>
<sequence length="154" mass="17052">MFFLKKFVWFTIIGREEGEEEGGRRGRSIGGEGGRTDRPLEGPAALAPLATSHAAPLARASPPPSPPPRLTLSTDRRRDGVASPRRRVIFPYPESTPTLLCSPPATATPRISSLLVGPVPRYRGQWTKHKYQNLFDLVKAYQNYDAGNRQTEVQ</sequence>
<protein>
    <submittedName>
        <fullName evidence="2">Uncharacterized protein</fullName>
    </submittedName>
</protein>
<dbReference type="EnsemblPlants" id="OGLUM05G07070.1">
    <property type="protein sequence ID" value="OGLUM05G07070.1"/>
    <property type="gene ID" value="OGLUM05G07070"/>
</dbReference>
<dbReference type="HOGENOM" id="CLU_1850319_0_0_1"/>